<keyword evidence="1" id="KW-0812">Transmembrane</keyword>
<dbReference type="AlphaFoldDB" id="R7T0M8"/>
<evidence type="ECO:0000313" key="3">
    <source>
        <dbReference type="Proteomes" id="UP000053319"/>
    </source>
</evidence>
<dbReference type="GeneID" id="18842861"/>
<dbReference type="KEGG" id="dsq:DICSQDRAFT_59087"/>
<dbReference type="OMA" id="FQNCFYV"/>
<feature type="transmembrane region" description="Helical" evidence="1">
    <location>
        <begin position="51"/>
        <end position="73"/>
    </location>
</feature>
<evidence type="ECO:0000256" key="1">
    <source>
        <dbReference type="SAM" id="Phobius"/>
    </source>
</evidence>
<name>R7T0M8_DICSQ</name>
<dbReference type="Proteomes" id="UP000053319">
    <property type="component" value="Unassembled WGS sequence"/>
</dbReference>
<feature type="transmembrane region" description="Helical" evidence="1">
    <location>
        <begin position="172"/>
        <end position="195"/>
    </location>
</feature>
<evidence type="ECO:0000313" key="2">
    <source>
        <dbReference type="EMBL" id="EJF61994.1"/>
    </source>
</evidence>
<gene>
    <name evidence="2" type="ORF">DICSQDRAFT_59087</name>
</gene>
<keyword evidence="1" id="KW-0472">Membrane</keyword>
<dbReference type="EMBL" id="JH719407">
    <property type="protein sequence ID" value="EJF61994.1"/>
    <property type="molecule type" value="Genomic_DNA"/>
</dbReference>
<sequence>MPHANAIFQNCFYVANMLNGILYGVELVLYAVSTSIMLNNKDERNTRSYRLFLLLSTGLLLMITVYVAVQALFGEEMWIIHADYPGGSAAYQADHAAVWYETLGSVASVALNLISDGLLLYRCYVVWTDRRVLIFPLSLYLITFGEYLKLLVSDGHIPHSNFFTGASQHVALSYATVVISLNFTLSSLICGRLLYHAHGVEHLLGRDVAQKYTGAVALIVEAALPYTLFGIAYVITLGLHSPTTILFMSLYVMFTCISPQLIIIRVVLGRSFSLENNSTSQLSSNVHFTTSISTSTPEEGVPDSGLGSVVSVEKKHRYRWSRSSGASGSSTVEVV</sequence>
<feature type="transmembrane region" description="Helical" evidence="1">
    <location>
        <begin position="216"/>
        <end position="239"/>
    </location>
</feature>
<reference evidence="2 3" key="1">
    <citation type="journal article" date="2012" name="Science">
        <title>The Paleozoic origin of enzymatic lignin decomposition reconstructed from 31 fungal genomes.</title>
        <authorList>
            <person name="Floudas D."/>
            <person name="Binder M."/>
            <person name="Riley R."/>
            <person name="Barry K."/>
            <person name="Blanchette R.A."/>
            <person name="Henrissat B."/>
            <person name="Martinez A.T."/>
            <person name="Otillar R."/>
            <person name="Spatafora J.W."/>
            <person name="Yadav J.S."/>
            <person name="Aerts A."/>
            <person name="Benoit I."/>
            <person name="Boyd A."/>
            <person name="Carlson A."/>
            <person name="Copeland A."/>
            <person name="Coutinho P.M."/>
            <person name="de Vries R.P."/>
            <person name="Ferreira P."/>
            <person name="Findley K."/>
            <person name="Foster B."/>
            <person name="Gaskell J."/>
            <person name="Glotzer D."/>
            <person name="Gorecki P."/>
            <person name="Heitman J."/>
            <person name="Hesse C."/>
            <person name="Hori C."/>
            <person name="Igarashi K."/>
            <person name="Jurgens J.A."/>
            <person name="Kallen N."/>
            <person name="Kersten P."/>
            <person name="Kohler A."/>
            <person name="Kuees U."/>
            <person name="Kumar T.K.A."/>
            <person name="Kuo A."/>
            <person name="LaButti K."/>
            <person name="Larrondo L.F."/>
            <person name="Lindquist E."/>
            <person name="Ling A."/>
            <person name="Lombard V."/>
            <person name="Lucas S."/>
            <person name="Lundell T."/>
            <person name="Martin R."/>
            <person name="McLaughlin D.J."/>
            <person name="Morgenstern I."/>
            <person name="Morin E."/>
            <person name="Murat C."/>
            <person name="Nagy L.G."/>
            <person name="Nolan M."/>
            <person name="Ohm R.A."/>
            <person name="Patyshakuliyeva A."/>
            <person name="Rokas A."/>
            <person name="Ruiz-Duenas F.J."/>
            <person name="Sabat G."/>
            <person name="Salamov A."/>
            <person name="Samejima M."/>
            <person name="Schmutz J."/>
            <person name="Slot J.C."/>
            <person name="St John F."/>
            <person name="Stenlid J."/>
            <person name="Sun H."/>
            <person name="Sun S."/>
            <person name="Syed K."/>
            <person name="Tsang A."/>
            <person name="Wiebenga A."/>
            <person name="Young D."/>
            <person name="Pisabarro A."/>
            <person name="Eastwood D.C."/>
            <person name="Martin F."/>
            <person name="Cullen D."/>
            <person name="Grigoriev I.V."/>
            <person name="Hibbett D.S."/>
        </authorList>
    </citation>
    <scope>NUCLEOTIDE SEQUENCE [LARGE SCALE GENOMIC DNA]</scope>
    <source>
        <strain evidence="2 3">LYAD-421 SS1</strain>
    </source>
</reference>
<feature type="transmembrane region" description="Helical" evidence="1">
    <location>
        <begin position="98"/>
        <end position="121"/>
    </location>
</feature>
<protein>
    <submittedName>
        <fullName evidence="2">Uncharacterized protein</fullName>
    </submittedName>
</protein>
<organism evidence="2 3">
    <name type="scientific">Dichomitus squalens (strain LYAD-421)</name>
    <name type="common">Western red white-rot fungus</name>
    <dbReference type="NCBI Taxonomy" id="732165"/>
    <lineage>
        <taxon>Eukaryota</taxon>
        <taxon>Fungi</taxon>
        <taxon>Dikarya</taxon>
        <taxon>Basidiomycota</taxon>
        <taxon>Agaricomycotina</taxon>
        <taxon>Agaricomycetes</taxon>
        <taxon>Polyporales</taxon>
        <taxon>Polyporaceae</taxon>
        <taxon>Dichomitus</taxon>
    </lineage>
</organism>
<proteinExistence type="predicted"/>
<feature type="transmembrane region" description="Helical" evidence="1">
    <location>
        <begin position="133"/>
        <end position="152"/>
    </location>
</feature>
<feature type="transmembrane region" description="Helical" evidence="1">
    <location>
        <begin position="245"/>
        <end position="268"/>
    </location>
</feature>
<dbReference type="HOGENOM" id="CLU_044614_0_0_1"/>
<keyword evidence="1" id="KW-1133">Transmembrane helix</keyword>
<dbReference type="RefSeq" id="XP_007365249.1">
    <property type="nucleotide sequence ID" value="XM_007365187.1"/>
</dbReference>
<dbReference type="OrthoDB" id="2796825at2759"/>
<feature type="transmembrane region" description="Helical" evidence="1">
    <location>
        <begin position="20"/>
        <end position="39"/>
    </location>
</feature>
<accession>R7T0M8</accession>